<dbReference type="EMBL" id="CP000473">
    <property type="protein sequence ID" value="ABJ82323.1"/>
    <property type="molecule type" value="Genomic_DNA"/>
</dbReference>
<keyword evidence="5 11" id="KW-0808">Transferase</keyword>
<dbReference type="GO" id="GO:0051144">
    <property type="term" value="P:1,2-propanediol catabolic process"/>
    <property type="evidence" value="ECO:0007669"/>
    <property type="project" value="UniProtKB-UniPathway"/>
</dbReference>
<evidence type="ECO:0000256" key="3">
    <source>
        <dbReference type="ARBA" id="ARBA00012206"/>
    </source>
</evidence>
<proteinExistence type="inferred from homology"/>
<name>Q029G3_SOLUE</name>
<evidence type="ECO:0000256" key="9">
    <source>
        <dbReference type="ARBA" id="ARBA00024322"/>
    </source>
</evidence>
<keyword evidence="7" id="KW-0862">Zinc</keyword>
<dbReference type="KEGG" id="sus:Acid_1330"/>
<comment type="catalytic activity">
    <reaction evidence="11">
        <text>propanoyl-CoA + phosphate = propanoyl phosphate + CoA</text>
        <dbReference type="Rhea" id="RHEA:28046"/>
        <dbReference type="ChEBI" id="CHEBI:43474"/>
        <dbReference type="ChEBI" id="CHEBI:57287"/>
        <dbReference type="ChEBI" id="CHEBI:57392"/>
        <dbReference type="ChEBI" id="CHEBI:58933"/>
        <dbReference type="EC" id="2.3.1.222"/>
    </reaction>
</comment>
<comment type="function">
    <text evidence="11">Involved in 1,2-propanediol (1,2-PD) degradation by catalyzing the conversion of propanoyl-CoA to propanoyl-phosphate.</text>
</comment>
<dbReference type="InParanoid" id="Q029G3"/>
<dbReference type="GO" id="GO:0046872">
    <property type="term" value="F:metal ion binding"/>
    <property type="evidence" value="ECO:0007669"/>
    <property type="project" value="UniProtKB-KW"/>
</dbReference>
<comment type="cofactor">
    <cofactor evidence="1">
        <name>Zn(2+)</name>
        <dbReference type="ChEBI" id="CHEBI:29105"/>
    </cofactor>
</comment>
<dbReference type="eggNOG" id="COG4869">
    <property type="taxonomic scope" value="Bacteria"/>
</dbReference>
<protein>
    <recommendedName>
        <fullName evidence="4 11">Phosphate propanoyltransferase</fullName>
        <ecNumber evidence="3 11">2.3.1.222</ecNumber>
    </recommendedName>
</protein>
<evidence type="ECO:0000256" key="7">
    <source>
        <dbReference type="ARBA" id="ARBA00022833"/>
    </source>
</evidence>
<dbReference type="GO" id="GO:0031469">
    <property type="term" value="C:bacterial microcompartment"/>
    <property type="evidence" value="ECO:0007669"/>
    <property type="project" value="UniProtKB-SubCell"/>
</dbReference>
<accession>Q029G3</accession>
<evidence type="ECO:0000256" key="5">
    <source>
        <dbReference type="ARBA" id="ARBA00022679"/>
    </source>
</evidence>
<dbReference type="UniPathway" id="UPA00621"/>
<dbReference type="HOGENOM" id="CLU_080676_0_1_0"/>
<dbReference type="PIRSF" id="PIRSF010130">
    <property type="entry name" value="PduL"/>
    <property type="match status" value="1"/>
</dbReference>
<dbReference type="AlphaFoldDB" id="Q029G3"/>
<gene>
    <name evidence="12" type="ordered locus">Acid_1330</name>
</gene>
<evidence type="ECO:0000256" key="2">
    <source>
        <dbReference type="ARBA" id="ARBA00007342"/>
    </source>
</evidence>
<evidence type="ECO:0000256" key="6">
    <source>
        <dbReference type="ARBA" id="ARBA00022723"/>
    </source>
</evidence>
<dbReference type="InterPro" id="IPR008300">
    <property type="entry name" value="PTAC"/>
</dbReference>
<evidence type="ECO:0000256" key="10">
    <source>
        <dbReference type="ARBA" id="ARBA00024446"/>
    </source>
</evidence>
<evidence type="ECO:0000256" key="11">
    <source>
        <dbReference type="PIRNR" id="PIRNR010130"/>
    </source>
</evidence>
<keyword evidence="6" id="KW-0479">Metal-binding</keyword>
<evidence type="ECO:0000256" key="4">
    <source>
        <dbReference type="ARBA" id="ARBA00020837"/>
    </source>
</evidence>
<evidence type="ECO:0000256" key="1">
    <source>
        <dbReference type="ARBA" id="ARBA00001947"/>
    </source>
</evidence>
<dbReference type="EC" id="2.3.1.222" evidence="3 11"/>
<comment type="pathway">
    <text evidence="11">Polyol metabolism; 1,2-propanediol degradation.</text>
</comment>
<dbReference type="OrthoDB" id="9784365at2"/>
<evidence type="ECO:0000313" key="12">
    <source>
        <dbReference type="EMBL" id="ABJ82323.1"/>
    </source>
</evidence>
<comment type="similarity">
    <text evidence="2 11">Belongs to the PduL family.</text>
</comment>
<dbReference type="Pfam" id="PF06130">
    <property type="entry name" value="PTAC"/>
    <property type="match status" value="1"/>
</dbReference>
<reference evidence="12" key="1">
    <citation type="submission" date="2006-10" db="EMBL/GenBank/DDBJ databases">
        <title>Complete sequence of Solibacter usitatus Ellin6076.</title>
        <authorList>
            <consortium name="US DOE Joint Genome Institute"/>
            <person name="Copeland A."/>
            <person name="Lucas S."/>
            <person name="Lapidus A."/>
            <person name="Barry K."/>
            <person name="Detter J.C."/>
            <person name="Glavina del Rio T."/>
            <person name="Hammon N."/>
            <person name="Israni S."/>
            <person name="Dalin E."/>
            <person name="Tice H."/>
            <person name="Pitluck S."/>
            <person name="Thompson L.S."/>
            <person name="Brettin T."/>
            <person name="Bruce D."/>
            <person name="Han C."/>
            <person name="Tapia R."/>
            <person name="Gilna P."/>
            <person name="Schmutz J."/>
            <person name="Larimer F."/>
            <person name="Land M."/>
            <person name="Hauser L."/>
            <person name="Kyrpides N."/>
            <person name="Mikhailova N."/>
            <person name="Janssen P.H."/>
            <person name="Kuske C.R."/>
            <person name="Richardson P."/>
        </authorList>
    </citation>
    <scope>NUCLEOTIDE SEQUENCE</scope>
    <source>
        <strain evidence="12">Ellin6076</strain>
    </source>
</reference>
<dbReference type="PANTHER" id="PTHR39453">
    <property type="entry name" value="PHOSPHATE PROPANOYLTRANSFERASE"/>
    <property type="match status" value="1"/>
</dbReference>
<dbReference type="NCBIfam" id="NF011652">
    <property type="entry name" value="PRK15070.1"/>
    <property type="match status" value="1"/>
</dbReference>
<comment type="subcellular location">
    <subcellularLocation>
        <location evidence="9">Bacterial microcompartment</location>
    </subcellularLocation>
</comment>
<sequence>MSTDGINRSEIEQIVRKIVVARIGTAGRPPAPELRVDASARHLHVSREDLETLFGPGYELKVHRPLFQEGNYAAQETVTIIGPRSRLISNLRILGPLRKKTQVELAFTDAISLGFDNLPVRISGDTADTPGALLMGPRGVLELKEGVIRAAIHVHMNPAEAAYYGVKQGDMMKLRIGGPAALTFERVAVRIDPTSRLNVHMDTDEANACGLHLTKDIELIK</sequence>
<keyword evidence="10" id="KW-1283">Bacterial microcompartment</keyword>
<organism evidence="12">
    <name type="scientific">Solibacter usitatus (strain Ellin6076)</name>
    <dbReference type="NCBI Taxonomy" id="234267"/>
    <lineage>
        <taxon>Bacteria</taxon>
        <taxon>Pseudomonadati</taxon>
        <taxon>Acidobacteriota</taxon>
        <taxon>Terriglobia</taxon>
        <taxon>Bryobacterales</taxon>
        <taxon>Solibacteraceae</taxon>
        <taxon>Candidatus Solibacter</taxon>
    </lineage>
</organism>
<dbReference type="PANTHER" id="PTHR39453:SF1">
    <property type="entry name" value="PHOSPHATE PROPANOYLTRANSFERASE"/>
    <property type="match status" value="1"/>
</dbReference>
<keyword evidence="8 11" id="KW-0012">Acyltransferase</keyword>
<dbReference type="STRING" id="234267.Acid_1330"/>
<evidence type="ECO:0000256" key="8">
    <source>
        <dbReference type="ARBA" id="ARBA00023315"/>
    </source>
</evidence>
<dbReference type="GO" id="GO:0016747">
    <property type="term" value="F:acyltransferase activity, transferring groups other than amino-acyl groups"/>
    <property type="evidence" value="ECO:0007669"/>
    <property type="project" value="InterPro"/>
</dbReference>